<keyword evidence="8" id="KW-0347">Helicase</keyword>
<evidence type="ECO:0000256" key="3">
    <source>
        <dbReference type="ARBA" id="ARBA00012552"/>
    </source>
</evidence>
<feature type="region of interest" description="Disordered" evidence="13">
    <location>
        <begin position="854"/>
        <end position="873"/>
    </location>
</feature>
<dbReference type="EC" id="3.6.4.13" evidence="3"/>
<dbReference type="CDD" id="cd00268">
    <property type="entry name" value="DEADc"/>
    <property type="match status" value="1"/>
</dbReference>
<dbReference type="InterPro" id="IPR044742">
    <property type="entry name" value="DEAD/DEAH_RhlB"/>
</dbReference>
<comment type="caution">
    <text evidence="17">The sequence shown here is derived from an EMBL/GenBank/DDBJ whole genome shotgun (WGS) entry which is preliminary data.</text>
</comment>
<evidence type="ECO:0000256" key="13">
    <source>
        <dbReference type="SAM" id="MobiDB-lite"/>
    </source>
</evidence>
<dbReference type="GO" id="GO:0005524">
    <property type="term" value="F:ATP binding"/>
    <property type="evidence" value="ECO:0007669"/>
    <property type="project" value="UniProtKB-KW"/>
</dbReference>
<evidence type="ECO:0000313" key="17">
    <source>
        <dbReference type="EMBL" id="CAE7292128.1"/>
    </source>
</evidence>
<comment type="subcellular location">
    <subcellularLocation>
        <location evidence="1">Nucleus</location>
        <location evidence="1">Nucleolus</location>
    </subcellularLocation>
</comment>
<dbReference type="CDD" id="cd18787">
    <property type="entry name" value="SF2_C_DEAD"/>
    <property type="match status" value="1"/>
</dbReference>
<comment type="function">
    <text evidence="11">ATP-dependent RNA helicase required for 60S ribosomal subunit synthesis. Involved in efficient pre-rRNA processing, predominantly at site A3, which is necessary for the normal formation of 25S and 5.8S rRNAs.</text>
</comment>
<dbReference type="Proteomes" id="UP000604046">
    <property type="component" value="Unassembled WGS sequence"/>
</dbReference>
<comment type="similarity">
    <text evidence="2">Belongs to the DEAD box helicase family. DDX5/DBP2 subfamily.</text>
</comment>
<feature type="compositionally biased region" description="Low complexity" evidence="13">
    <location>
        <begin position="854"/>
        <end position="867"/>
    </location>
</feature>
<feature type="region of interest" description="Disordered" evidence="13">
    <location>
        <begin position="1"/>
        <end position="35"/>
    </location>
</feature>
<evidence type="ECO:0000256" key="6">
    <source>
        <dbReference type="ARBA" id="ARBA00022741"/>
    </source>
</evidence>
<keyword evidence="6" id="KW-0547">Nucleotide-binding</keyword>
<feature type="compositionally biased region" description="Acidic residues" evidence="13">
    <location>
        <begin position="928"/>
        <end position="938"/>
    </location>
</feature>
<keyword evidence="7" id="KW-0378">Hydrolase</keyword>
<evidence type="ECO:0000256" key="5">
    <source>
        <dbReference type="ARBA" id="ARBA00022552"/>
    </source>
</evidence>
<feature type="region of interest" description="Disordered" evidence="13">
    <location>
        <begin position="887"/>
        <end position="963"/>
    </location>
</feature>
<dbReference type="OrthoDB" id="196131at2759"/>
<keyword evidence="5" id="KW-0698">rRNA processing</keyword>
<dbReference type="EMBL" id="CAJNDS010001957">
    <property type="protein sequence ID" value="CAE7292128.1"/>
    <property type="molecule type" value="Genomic_DNA"/>
</dbReference>
<dbReference type="GO" id="GO:0003676">
    <property type="term" value="F:nucleic acid binding"/>
    <property type="evidence" value="ECO:0007669"/>
    <property type="project" value="InterPro"/>
</dbReference>
<gene>
    <name evidence="17" type="primary">DBP2</name>
    <name evidence="17" type="ORF">SNAT2548_LOCUS15400</name>
</gene>
<dbReference type="AlphaFoldDB" id="A0A812N762"/>
<organism evidence="17 18">
    <name type="scientific">Symbiodinium natans</name>
    <dbReference type="NCBI Taxonomy" id="878477"/>
    <lineage>
        <taxon>Eukaryota</taxon>
        <taxon>Sar</taxon>
        <taxon>Alveolata</taxon>
        <taxon>Dinophyceae</taxon>
        <taxon>Suessiales</taxon>
        <taxon>Symbiodiniaceae</taxon>
        <taxon>Symbiodinium</taxon>
    </lineage>
</organism>
<feature type="domain" description="Helicase C-terminal" evidence="15">
    <location>
        <begin position="337"/>
        <end position="508"/>
    </location>
</feature>
<feature type="compositionally biased region" description="Polar residues" evidence="13">
    <location>
        <begin position="20"/>
        <end position="35"/>
    </location>
</feature>
<reference evidence="17" key="1">
    <citation type="submission" date="2021-02" db="EMBL/GenBank/DDBJ databases">
        <authorList>
            <person name="Dougan E. K."/>
            <person name="Rhodes N."/>
            <person name="Thang M."/>
            <person name="Chan C."/>
        </authorList>
    </citation>
    <scope>NUCLEOTIDE SEQUENCE</scope>
</reference>
<feature type="region of interest" description="Disordered" evidence="13">
    <location>
        <begin position="56"/>
        <end position="76"/>
    </location>
</feature>
<dbReference type="InterPro" id="IPR000629">
    <property type="entry name" value="RNA-helicase_DEAD-box_CS"/>
</dbReference>
<dbReference type="InterPro" id="IPR014001">
    <property type="entry name" value="Helicase_ATP-bd"/>
</dbReference>
<keyword evidence="9" id="KW-0067">ATP-binding</keyword>
<evidence type="ECO:0000256" key="7">
    <source>
        <dbReference type="ARBA" id="ARBA00022801"/>
    </source>
</evidence>
<proteinExistence type="inferred from homology"/>
<dbReference type="InterPro" id="IPR001650">
    <property type="entry name" value="Helicase_C-like"/>
</dbReference>
<sequence>MVGDKTWRRRDAKTLAARSQRLQTSTASTAPVNATQLLEQDEVDWTTRPTVDVKKDFSQELGHHNSRSKEEIEEMRQRSGIEILDGDSEEHPVPGLIDNFDEACWPQEVQQALVAEGFEEPTPIQKQIWPIATKGRDVVGIAETGSGKTVSYVLPMITHIRNQAQPLEAGDGPVGLVLAPTRELARQILRVCERYGGLHDMKSTTIVGGTKIDAQKQMLQEQNHIIVATPGRFLQALGDEWTTLNRCTFVVLDEADELLKKEGFEYDIRAIMTQVRKERQVLMFSATWPEDVQNLAGEICTAKDDGPPVHVRIGGNRLAACKNVVQRAEIVDGDDAKYESLKEKLQEMNIFRKAATPEDEWPDKCIIFCRSRAGVQSLKDKLWQEDFCYNENNDLLVSELHGDMLQKDRDWAMEQFRDGSLPCVIATGVLARGHDIPKVRYVINYDMPKMAEDYIHRVGRTGRAGNTGYAFTFVNRSNWKDLQWGHEYLLGVLEATKQDVDATLKDVIDNHANQAEWQNDQYDNDQSWEDAANWNVGSSAKEAYVASLDDDLNAVKPEHQARKILGEYAEQGSFYGCKVYQRTECQDDGSTLHLYYYGEEGISKGWYIGPALGGDIVYAWAGESHDPPEGGWHFFSLEAQEFEPLNAFKIVKKTEVQGWFDETHEGSWEAGQGQSSTDAWQEAPGMPTSTEAYSVEVVWTKEPTNGLNVNAEEFKMEAEWHYDSAQGVYQGELPPEMVAEAYAQQEDAGNAAWPQGYEAMDPAAAYYPSDAYPTDVSSQAFDYNAQAFYQAQEHYYGPGAEEASWAANTTTMEATGNGSRPPPGLEEERNLTGAVVVDAEPFVLADDEVAVQADQAQPAEPEFQASPAKEECSPAEFFDPDAEERTCTGLVDPEEEEQAGADAGDEPAAEDLHHRVLAQMLQAPEVEPLAEEAAEPTAEEAPAVESTAKNAESAEPDTAVDQPMAHQEWNGFWENKDEPASEAQAVPESCPVYSIDKDPKVEVDPGVAAEVEEAPENAAAVSSEIEGKMEAAPENAAAAAAVDSELDGKMVEAPENAAAEIECKMAAEAPENAAAAAVSSVIDGKMEEAPENAAADVSSELDGKMVETPENAAAVSSEIDGKMAEA</sequence>
<name>A0A812N762_9DINO</name>
<dbReference type="PROSITE" id="PS00039">
    <property type="entry name" value="DEAD_ATP_HELICASE"/>
    <property type="match status" value="1"/>
</dbReference>
<evidence type="ECO:0000259" key="16">
    <source>
        <dbReference type="PROSITE" id="PS51195"/>
    </source>
</evidence>
<evidence type="ECO:0000256" key="4">
    <source>
        <dbReference type="ARBA" id="ARBA00022517"/>
    </source>
</evidence>
<evidence type="ECO:0000259" key="14">
    <source>
        <dbReference type="PROSITE" id="PS51192"/>
    </source>
</evidence>
<evidence type="ECO:0000256" key="10">
    <source>
        <dbReference type="ARBA" id="ARBA00023242"/>
    </source>
</evidence>
<evidence type="ECO:0000256" key="11">
    <source>
        <dbReference type="ARBA" id="ARBA00037449"/>
    </source>
</evidence>
<evidence type="ECO:0000256" key="1">
    <source>
        <dbReference type="ARBA" id="ARBA00004604"/>
    </source>
</evidence>
<dbReference type="PROSITE" id="PS51194">
    <property type="entry name" value="HELICASE_CTER"/>
    <property type="match status" value="1"/>
</dbReference>
<dbReference type="PROSITE" id="PS51195">
    <property type="entry name" value="Q_MOTIF"/>
    <property type="match status" value="1"/>
</dbReference>
<dbReference type="GO" id="GO:0003724">
    <property type="term" value="F:RNA helicase activity"/>
    <property type="evidence" value="ECO:0007669"/>
    <property type="project" value="UniProtKB-EC"/>
</dbReference>
<dbReference type="InterPro" id="IPR027417">
    <property type="entry name" value="P-loop_NTPase"/>
</dbReference>
<keyword evidence="4" id="KW-0690">Ribosome biogenesis</keyword>
<accession>A0A812N762</accession>
<evidence type="ECO:0000256" key="8">
    <source>
        <dbReference type="ARBA" id="ARBA00022806"/>
    </source>
</evidence>
<protein>
    <recommendedName>
        <fullName evidence="3">RNA helicase</fullName>
        <ecNumber evidence="3">3.6.4.13</ecNumber>
    </recommendedName>
</protein>
<evidence type="ECO:0000256" key="2">
    <source>
        <dbReference type="ARBA" id="ARBA00009334"/>
    </source>
</evidence>
<dbReference type="SMART" id="SM00490">
    <property type="entry name" value="HELICc"/>
    <property type="match status" value="1"/>
</dbReference>
<evidence type="ECO:0000256" key="12">
    <source>
        <dbReference type="PROSITE-ProRule" id="PRU00552"/>
    </source>
</evidence>
<evidence type="ECO:0000259" key="15">
    <source>
        <dbReference type="PROSITE" id="PS51194"/>
    </source>
</evidence>
<dbReference type="Pfam" id="PF00271">
    <property type="entry name" value="Helicase_C"/>
    <property type="match status" value="1"/>
</dbReference>
<feature type="short sequence motif" description="Q motif" evidence="12">
    <location>
        <begin position="98"/>
        <end position="126"/>
    </location>
</feature>
<dbReference type="InterPro" id="IPR014014">
    <property type="entry name" value="RNA_helicase_DEAD_Q_motif"/>
</dbReference>
<feature type="compositionally biased region" description="Acidic residues" evidence="13">
    <location>
        <begin position="892"/>
        <end position="909"/>
    </location>
</feature>
<keyword evidence="18" id="KW-1185">Reference proteome</keyword>
<feature type="compositionally biased region" description="Low complexity" evidence="13">
    <location>
        <begin position="939"/>
        <end position="948"/>
    </location>
</feature>
<evidence type="ECO:0000256" key="9">
    <source>
        <dbReference type="ARBA" id="ARBA00022840"/>
    </source>
</evidence>
<dbReference type="PROSITE" id="PS51192">
    <property type="entry name" value="HELICASE_ATP_BIND_1"/>
    <property type="match status" value="1"/>
</dbReference>
<dbReference type="SUPFAM" id="SSF52540">
    <property type="entry name" value="P-loop containing nucleoside triphosphate hydrolases"/>
    <property type="match status" value="1"/>
</dbReference>
<dbReference type="Pfam" id="PF00270">
    <property type="entry name" value="DEAD"/>
    <property type="match status" value="1"/>
</dbReference>
<dbReference type="PANTHER" id="PTHR47958">
    <property type="entry name" value="ATP-DEPENDENT RNA HELICASE DBP3"/>
    <property type="match status" value="1"/>
</dbReference>
<dbReference type="SMART" id="SM00487">
    <property type="entry name" value="DEXDc"/>
    <property type="match status" value="1"/>
</dbReference>
<dbReference type="Gene3D" id="3.40.50.300">
    <property type="entry name" value="P-loop containing nucleotide triphosphate hydrolases"/>
    <property type="match status" value="2"/>
</dbReference>
<dbReference type="InterPro" id="IPR011545">
    <property type="entry name" value="DEAD/DEAH_box_helicase_dom"/>
</dbReference>
<dbReference type="GO" id="GO:0016787">
    <property type="term" value="F:hydrolase activity"/>
    <property type="evidence" value="ECO:0007669"/>
    <property type="project" value="UniProtKB-KW"/>
</dbReference>
<keyword evidence="10" id="KW-0539">Nucleus</keyword>
<feature type="domain" description="DEAD-box RNA helicase Q" evidence="16">
    <location>
        <begin position="98"/>
        <end position="126"/>
    </location>
</feature>
<feature type="region of interest" description="Disordered" evidence="13">
    <location>
        <begin position="1013"/>
        <end position="1032"/>
    </location>
</feature>
<feature type="domain" description="Helicase ATP-binding" evidence="14">
    <location>
        <begin position="129"/>
        <end position="306"/>
    </location>
</feature>
<evidence type="ECO:0000313" key="18">
    <source>
        <dbReference type="Proteomes" id="UP000604046"/>
    </source>
</evidence>